<keyword evidence="3" id="KW-1185">Reference proteome</keyword>
<evidence type="ECO:0000313" key="3">
    <source>
        <dbReference type="Proteomes" id="UP000663832"/>
    </source>
</evidence>
<dbReference type="EMBL" id="CAJNOM010000343">
    <property type="protein sequence ID" value="CAF1375655.1"/>
    <property type="molecule type" value="Genomic_DNA"/>
</dbReference>
<protein>
    <submittedName>
        <fullName evidence="1">Uncharacterized protein</fullName>
    </submittedName>
</protein>
<dbReference type="EMBL" id="CAJNOI010000009">
    <property type="protein sequence ID" value="CAF0774738.1"/>
    <property type="molecule type" value="Genomic_DNA"/>
</dbReference>
<dbReference type="AlphaFoldDB" id="A0A813R1D0"/>
<gene>
    <name evidence="1" type="ORF">BJG266_LOCUS3774</name>
    <name evidence="2" type="ORF">QVE165_LOCUS35359</name>
</gene>
<sequence length="433" mass="50558">MSHECAAPKCNRVFRGLCDCCQQNLCLQHLNEHNSALISQLNPLTDEINALGDRLKTIDIDEIIGDCRRKLEQWRDYCHEEIEEIFERKCHEFDQLVNEKVSQQRERLNRLQVKMMEFIRAQEITCQDIDSLTTHIRALEKSLKNIEDTCFMIHTRPLLLNDHIIFIKKAHKHELDLTSLSLVCKTIDRPDGSFASLASNDRYLLIHQHPNLTILDREMKIVKQILWTNDAIYDMCWSSTLKKFIVIGGKIIFLIDENTMAIDNMKIPKDRYWQSCTCSETSLFLSTNEYTSSIVEFRLLPSIKLIKEWKYPLTCAQDEVISGTVYNDEKLALMIMSETEKSLRIELRHVKTLDRIWSLRLDIVCTQSIAFRCCSLTCDQWLVSDYETRRLLHITENGKVKKAITYNAIPYRANLFGHMLAISRNDGVNLHKL</sequence>
<organism evidence="1 4">
    <name type="scientific">Adineta steineri</name>
    <dbReference type="NCBI Taxonomy" id="433720"/>
    <lineage>
        <taxon>Eukaryota</taxon>
        <taxon>Metazoa</taxon>
        <taxon>Spiralia</taxon>
        <taxon>Gnathifera</taxon>
        <taxon>Rotifera</taxon>
        <taxon>Eurotatoria</taxon>
        <taxon>Bdelloidea</taxon>
        <taxon>Adinetida</taxon>
        <taxon>Adinetidae</taxon>
        <taxon>Adineta</taxon>
    </lineage>
</organism>
<name>A0A813R1D0_9BILA</name>
<dbReference type="OrthoDB" id="10033105at2759"/>
<accession>A0A813R1D0</accession>
<comment type="caution">
    <text evidence="1">The sequence shown here is derived from an EMBL/GenBank/DDBJ whole genome shotgun (WGS) entry which is preliminary data.</text>
</comment>
<evidence type="ECO:0000313" key="1">
    <source>
        <dbReference type="EMBL" id="CAF0774738.1"/>
    </source>
</evidence>
<dbReference type="Proteomes" id="UP000663832">
    <property type="component" value="Unassembled WGS sequence"/>
</dbReference>
<reference evidence="1" key="1">
    <citation type="submission" date="2021-02" db="EMBL/GenBank/DDBJ databases">
        <authorList>
            <person name="Nowell W R."/>
        </authorList>
    </citation>
    <scope>NUCLEOTIDE SEQUENCE</scope>
</reference>
<proteinExistence type="predicted"/>
<evidence type="ECO:0000313" key="4">
    <source>
        <dbReference type="Proteomes" id="UP000663877"/>
    </source>
</evidence>
<dbReference type="Proteomes" id="UP000663877">
    <property type="component" value="Unassembled WGS sequence"/>
</dbReference>
<evidence type="ECO:0000313" key="2">
    <source>
        <dbReference type="EMBL" id="CAF1375655.1"/>
    </source>
</evidence>